<proteinExistence type="predicted"/>
<keyword evidence="6 10" id="KW-1133">Transmembrane helix</keyword>
<feature type="transmembrane region" description="Helical" evidence="10">
    <location>
        <begin position="236"/>
        <end position="261"/>
    </location>
</feature>
<dbReference type="InterPro" id="IPR050222">
    <property type="entry name" value="MATE_MdtK"/>
</dbReference>
<name>A0A0X3AMD0_9FLAO</name>
<keyword evidence="12" id="KW-1185">Reference proteome</keyword>
<dbReference type="OrthoDB" id="9780160at2"/>
<dbReference type="AlphaFoldDB" id="A0A0X3AMD0"/>
<evidence type="ECO:0000256" key="9">
    <source>
        <dbReference type="ARBA" id="ARBA00031636"/>
    </source>
</evidence>
<feature type="transmembrane region" description="Helical" evidence="10">
    <location>
        <begin position="154"/>
        <end position="181"/>
    </location>
</feature>
<feature type="transmembrane region" description="Helical" evidence="10">
    <location>
        <begin position="193"/>
        <end position="211"/>
    </location>
</feature>
<feature type="transmembrane region" description="Helical" evidence="10">
    <location>
        <begin position="86"/>
        <end position="105"/>
    </location>
</feature>
<evidence type="ECO:0000256" key="6">
    <source>
        <dbReference type="ARBA" id="ARBA00022989"/>
    </source>
</evidence>
<keyword evidence="3" id="KW-0050">Antiport</keyword>
<feature type="transmembrane region" description="Helical" evidence="10">
    <location>
        <begin position="12"/>
        <end position="36"/>
    </location>
</feature>
<protein>
    <recommendedName>
        <fullName evidence="9">Multidrug-efflux transporter</fullName>
    </recommendedName>
</protein>
<evidence type="ECO:0000256" key="8">
    <source>
        <dbReference type="ARBA" id="ARBA00023136"/>
    </source>
</evidence>
<dbReference type="InterPro" id="IPR002528">
    <property type="entry name" value="MATE_fam"/>
</dbReference>
<dbReference type="PIRSF" id="PIRSF006603">
    <property type="entry name" value="DinF"/>
    <property type="match status" value="1"/>
</dbReference>
<evidence type="ECO:0000256" key="5">
    <source>
        <dbReference type="ARBA" id="ARBA00022692"/>
    </source>
</evidence>
<dbReference type="EMBL" id="FCOR01000002">
    <property type="protein sequence ID" value="CVK15506.1"/>
    <property type="molecule type" value="Genomic_DNA"/>
</dbReference>
<organism evidence="11 12">
    <name type="scientific">Apibacter mensalis</name>
    <dbReference type="NCBI Taxonomy" id="1586267"/>
    <lineage>
        <taxon>Bacteria</taxon>
        <taxon>Pseudomonadati</taxon>
        <taxon>Bacteroidota</taxon>
        <taxon>Flavobacteriia</taxon>
        <taxon>Flavobacteriales</taxon>
        <taxon>Weeksellaceae</taxon>
        <taxon>Apibacter</taxon>
    </lineage>
</organism>
<accession>A0A0X3AMD0</accession>
<dbReference type="GO" id="GO:0042910">
    <property type="term" value="F:xenobiotic transmembrane transporter activity"/>
    <property type="evidence" value="ECO:0007669"/>
    <property type="project" value="InterPro"/>
</dbReference>
<dbReference type="STRING" id="1586267.GCA_001418685_00330"/>
<evidence type="ECO:0000256" key="3">
    <source>
        <dbReference type="ARBA" id="ARBA00022449"/>
    </source>
</evidence>
<keyword evidence="7" id="KW-0406">Ion transport</keyword>
<evidence type="ECO:0000313" key="12">
    <source>
        <dbReference type="Proteomes" id="UP000182761"/>
    </source>
</evidence>
<keyword evidence="4" id="KW-1003">Cell membrane</keyword>
<feature type="transmembrane region" description="Helical" evidence="10">
    <location>
        <begin position="281"/>
        <end position="303"/>
    </location>
</feature>
<keyword evidence="2" id="KW-0813">Transport</keyword>
<feature type="transmembrane region" description="Helical" evidence="10">
    <location>
        <begin position="42"/>
        <end position="65"/>
    </location>
</feature>
<dbReference type="InterPro" id="IPR048279">
    <property type="entry name" value="MdtK-like"/>
</dbReference>
<dbReference type="Pfam" id="PF01554">
    <property type="entry name" value="MatE"/>
    <property type="match status" value="2"/>
</dbReference>
<feature type="transmembrane region" description="Helical" evidence="10">
    <location>
        <begin position="315"/>
        <end position="334"/>
    </location>
</feature>
<feature type="transmembrane region" description="Helical" evidence="10">
    <location>
        <begin position="386"/>
        <end position="406"/>
    </location>
</feature>
<evidence type="ECO:0000313" key="11">
    <source>
        <dbReference type="EMBL" id="CVK15506.1"/>
    </source>
</evidence>
<evidence type="ECO:0000256" key="10">
    <source>
        <dbReference type="SAM" id="Phobius"/>
    </source>
</evidence>
<evidence type="ECO:0000256" key="4">
    <source>
        <dbReference type="ARBA" id="ARBA00022475"/>
    </source>
</evidence>
<dbReference type="GO" id="GO:0015297">
    <property type="term" value="F:antiporter activity"/>
    <property type="evidence" value="ECO:0007669"/>
    <property type="project" value="UniProtKB-KW"/>
</dbReference>
<feature type="transmembrane region" description="Helical" evidence="10">
    <location>
        <begin position="418"/>
        <end position="438"/>
    </location>
</feature>
<feature type="transmembrane region" description="Helical" evidence="10">
    <location>
        <begin position="125"/>
        <end position="142"/>
    </location>
</feature>
<evidence type="ECO:0000256" key="1">
    <source>
        <dbReference type="ARBA" id="ARBA00004651"/>
    </source>
</evidence>
<dbReference type="GO" id="GO:0006811">
    <property type="term" value="P:monoatomic ion transport"/>
    <property type="evidence" value="ECO:0007669"/>
    <property type="project" value="UniProtKB-KW"/>
</dbReference>
<evidence type="ECO:0000256" key="2">
    <source>
        <dbReference type="ARBA" id="ARBA00022448"/>
    </source>
</evidence>
<keyword evidence="8 10" id="KW-0472">Membrane</keyword>
<dbReference type="PANTHER" id="PTHR43298">
    <property type="entry name" value="MULTIDRUG RESISTANCE PROTEIN NORM-RELATED"/>
    <property type="match status" value="1"/>
</dbReference>
<dbReference type="PANTHER" id="PTHR43298:SF2">
    <property type="entry name" value="FMN_FAD EXPORTER YEEO-RELATED"/>
    <property type="match status" value="1"/>
</dbReference>
<gene>
    <name evidence="11" type="ORF">Ga0061079_10252</name>
</gene>
<dbReference type="RefSeq" id="WP_055424740.1">
    <property type="nucleotide sequence ID" value="NZ_FCOR01000002.1"/>
</dbReference>
<dbReference type="GO" id="GO:0005886">
    <property type="term" value="C:plasma membrane"/>
    <property type="evidence" value="ECO:0007669"/>
    <property type="project" value="UniProtKB-SubCell"/>
</dbReference>
<feature type="transmembrane region" description="Helical" evidence="10">
    <location>
        <begin position="354"/>
        <end position="374"/>
    </location>
</feature>
<keyword evidence="5 10" id="KW-0812">Transmembrane</keyword>
<dbReference type="NCBIfam" id="TIGR00797">
    <property type="entry name" value="matE"/>
    <property type="match status" value="1"/>
</dbReference>
<reference evidence="11 12" key="1">
    <citation type="submission" date="2016-01" db="EMBL/GenBank/DDBJ databases">
        <authorList>
            <person name="McClelland M."/>
            <person name="Jain A."/>
            <person name="Saraogi P."/>
            <person name="Mendelson R."/>
            <person name="Westerman R."/>
            <person name="SanMiguel P."/>
            <person name="Csonka L."/>
        </authorList>
    </citation>
    <scope>NUCLEOTIDE SEQUENCE [LARGE SCALE GENOMIC DNA]</scope>
    <source>
        <strain evidence="11 12">R-53146</strain>
    </source>
</reference>
<comment type="subcellular location">
    <subcellularLocation>
        <location evidence="1">Cell membrane</location>
        <topology evidence="1">Multi-pass membrane protein</topology>
    </subcellularLocation>
</comment>
<evidence type="ECO:0000256" key="7">
    <source>
        <dbReference type="ARBA" id="ARBA00023065"/>
    </source>
</evidence>
<dbReference type="Proteomes" id="UP000182761">
    <property type="component" value="Unassembled WGS sequence"/>
</dbReference>
<dbReference type="CDD" id="cd13131">
    <property type="entry name" value="MATE_NorM_like"/>
    <property type="match status" value="1"/>
</dbReference>
<sequence>MDLKGHFKANIKLALPVVITQLGQVSVNFIDIIIIANLGERAVASSSLATSLFFIFLVFLLGFSYSMSPLISSSVANGNTDRVKKIFTHGMVLNVSLALGVILLLELCSPLMYDTGQDVSVIPDAITFLNISAWSLLPLMIFQSYRQFSEGISMTILVTVATIISNIVNIVLNFGLIYGYWGLPEMGLKGSATATLLARILMMCIIIVVLYSNKKSLFYLKGVQWKNFQAAYFRKLISIGLPSSLQSLFEISSFALAAFIAGMHSYLDTSAHSVTSNLASITFQVCTGFGVAATVRVAGYYGVKNMADLKKAGMANIYLVVGFMTICGILFIIFKDQLPLIFFDESKIEVISIASKLVILTALFQIFDGIQVVSLGCLRAMRDVKIPTLICFIAYIVLAIPIGYYLCINRKLGAVGTWVGLCIGLGFAAVMLLWRFHILTKHKNKFIK</sequence>